<accession>A0A1Z4JGS3</accession>
<organism evidence="1 2">
    <name type="scientific">Leptolyngbya boryana NIES-2135</name>
    <dbReference type="NCBI Taxonomy" id="1973484"/>
    <lineage>
        <taxon>Bacteria</taxon>
        <taxon>Bacillati</taxon>
        <taxon>Cyanobacteriota</taxon>
        <taxon>Cyanophyceae</taxon>
        <taxon>Leptolyngbyales</taxon>
        <taxon>Leptolyngbyaceae</taxon>
        <taxon>Leptolyngbya group</taxon>
        <taxon>Leptolyngbya</taxon>
    </lineage>
</organism>
<keyword evidence="2" id="KW-1185">Reference proteome</keyword>
<dbReference type="Gene3D" id="3.30.450.150">
    <property type="entry name" value="Haem-degrading domain"/>
    <property type="match status" value="1"/>
</dbReference>
<dbReference type="InterPro" id="IPR038084">
    <property type="entry name" value="PduO/GlcC-like_sf"/>
</dbReference>
<dbReference type="AlphaFoldDB" id="A0A1Z4JGS3"/>
<dbReference type="InterPro" id="IPR052517">
    <property type="entry name" value="GlcG_carb_metab_protein"/>
</dbReference>
<dbReference type="InterPro" id="IPR005624">
    <property type="entry name" value="PduO/GlcC-like"/>
</dbReference>
<dbReference type="PANTHER" id="PTHR34309">
    <property type="entry name" value="SLR1406 PROTEIN"/>
    <property type="match status" value="1"/>
</dbReference>
<gene>
    <name evidence="1" type="ORF">NIES2135_27460</name>
</gene>
<reference evidence="1 2" key="1">
    <citation type="submission" date="2017-06" db="EMBL/GenBank/DDBJ databases">
        <title>Genome sequencing of cyanobaciteial culture collection at National Institute for Environmental Studies (NIES).</title>
        <authorList>
            <person name="Hirose Y."/>
            <person name="Shimura Y."/>
            <person name="Fujisawa T."/>
            <person name="Nakamura Y."/>
            <person name="Kawachi M."/>
        </authorList>
    </citation>
    <scope>NUCLEOTIDE SEQUENCE [LARGE SCALE GENOMIC DNA]</scope>
    <source>
        <strain evidence="1 2">NIES-2135</strain>
    </source>
</reference>
<evidence type="ECO:0000313" key="1">
    <source>
        <dbReference type="EMBL" id="BAY55920.1"/>
    </source>
</evidence>
<dbReference type="Proteomes" id="UP000217895">
    <property type="component" value="Chromosome"/>
</dbReference>
<protein>
    <submittedName>
        <fullName evidence="1">Glcg protein</fullName>
    </submittedName>
</protein>
<name>A0A1Z4JGS3_LEPBY</name>
<proteinExistence type="predicted"/>
<dbReference type="EMBL" id="AP018203">
    <property type="protein sequence ID" value="BAY55920.1"/>
    <property type="molecule type" value="Genomic_DNA"/>
</dbReference>
<dbReference type="PANTHER" id="PTHR34309:SF1">
    <property type="entry name" value="PROTEIN GLCG"/>
    <property type="match status" value="1"/>
</dbReference>
<dbReference type="SUPFAM" id="SSF143744">
    <property type="entry name" value="GlcG-like"/>
    <property type="match status" value="1"/>
</dbReference>
<dbReference type="Pfam" id="PF03928">
    <property type="entry name" value="HbpS-like"/>
    <property type="match status" value="1"/>
</dbReference>
<evidence type="ECO:0000313" key="2">
    <source>
        <dbReference type="Proteomes" id="UP000217895"/>
    </source>
</evidence>
<sequence length="143" mass="14550">MYVNRVLDLSVQGAKVLLQAAIAKAEAMGVPQCIAIVDRGGNLMVFERMEGAKLHSQFSAIQKAYTAVSAKVSTGQLPTDLAVGIALASGNRFATIAGGLPIEIHGEVIGGIGIGSGTDEQDIEVAEAAIEALKAAISSEAGS</sequence>